<protein>
    <submittedName>
        <fullName evidence="2">Glucosamine kinase GspK</fullName>
        <ecNumber evidence="2">2.7.1.8</ecNumber>
    </submittedName>
</protein>
<evidence type="ECO:0000313" key="2">
    <source>
        <dbReference type="EMBL" id="SMX23675.1"/>
    </source>
</evidence>
<dbReference type="AlphaFoldDB" id="A0A238J0H5"/>
<dbReference type="EC" id="2.7.1.8" evidence="2"/>
<keyword evidence="2" id="KW-0808">Transferase</keyword>
<dbReference type="OrthoDB" id="63487at2"/>
<organism evidence="2 3">
    <name type="scientific">Boseongicola aestuarii</name>
    <dbReference type="NCBI Taxonomy" id="1470561"/>
    <lineage>
        <taxon>Bacteria</taxon>
        <taxon>Pseudomonadati</taxon>
        <taxon>Pseudomonadota</taxon>
        <taxon>Alphaproteobacteria</taxon>
        <taxon>Rhodobacterales</taxon>
        <taxon>Paracoccaceae</taxon>
        <taxon>Boseongicola</taxon>
    </lineage>
</organism>
<dbReference type="GO" id="GO:0047931">
    <property type="term" value="F:glucosamine kinase activity"/>
    <property type="evidence" value="ECO:0007669"/>
    <property type="project" value="UniProtKB-EC"/>
</dbReference>
<name>A0A238J0H5_9RHOB</name>
<dbReference type="Pfam" id="PF01869">
    <property type="entry name" value="BcrAD_BadFG"/>
    <property type="match status" value="1"/>
</dbReference>
<dbReference type="RefSeq" id="WP_093973657.1">
    <property type="nucleotide sequence ID" value="NZ_FXXQ01000005.1"/>
</dbReference>
<dbReference type="Proteomes" id="UP000201838">
    <property type="component" value="Unassembled WGS sequence"/>
</dbReference>
<dbReference type="Gene3D" id="3.30.420.40">
    <property type="match status" value="2"/>
</dbReference>
<keyword evidence="2" id="KW-0418">Kinase</keyword>
<proteinExistence type="predicted"/>
<dbReference type="PANTHER" id="PTHR43190">
    <property type="entry name" value="N-ACETYL-D-GLUCOSAMINE KINASE"/>
    <property type="match status" value="1"/>
</dbReference>
<reference evidence="2 3" key="1">
    <citation type="submission" date="2017-05" db="EMBL/GenBank/DDBJ databases">
        <authorList>
            <person name="Song R."/>
            <person name="Chenine A.L."/>
            <person name="Ruprecht R.M."/>
        </authorList>
    </citation>
    <scope>NUCLEOTIDE SEQUENCE [LARGE SCALE GENOMIC DNA]</scope>
    <source>
        <strain evidence="2 3">CECT 8489</strain>
    </source>
</reference>
<dbReference type="InterPro" id="IPR052519">
    <property type="entry name" value="Euk-type_GlcNAc_Kinase"/>
</dbReference>
<keyword evidence="3" id="KW-1185">Reference proteome</keyword>
<dbReference type="CDD" id="cd24082">
    <property type="entry name" value="ASKHA_NBD_GspK-like"/>
    <property type="match status" value="1"/>
</dbReference>
<dbReference type="PANTHER" id="PTHR43190:SF3">
    <property type="entry name" value="N-ACETYL-D-GLUCOSAMINE KINASE"/>
    <property type="match status" value="1"/>
</dbReference>
<dbReference type="EMBL" id="FXXQ01000005">
    <property type="protein sequence ID" value="SMX23675.1"/>
    <property type="molecule type" value="Genomic_DNA"/>
</dbReference>
<evidence type="ECO:0000259" key="1">
    <source>
        <dbReference type="Pfam" id="PF01869"/>
    </source>
</evidence>
<dbReference type="InterPro" id="IPR002731">
    <property type="entry name" value="ATPase_BadF"/>
</dbReference>
<accession>A0A238J0H5</accession>
<dbReference type="InterPro" id="IPR043129">
    <property type="entry name" value="ATPase_NBD"/>
</dbReference>
<evidence type="ECO:0000313" key="3">
    <source>
        <dbReference type="Proteomes" id="UP000201838"/>
    </source>
</evidence>
<gene>
    <name evidence="2" type="primary">gspK</name>
    <name evidence="2" type="ORF">BOA8489_01786</name>
</gene>
<feature type="domain" description="ATPase BadF/BadG/BcrA/BcrD type" evidence="1">
    <location>
        <begin position="10"/>
        <end position="256"/>
    </location>
</feature>
<dbReference type="SUPFAM" id="SSF53067">
    <property type="entry name" value="Actin-like ATPase domain"/>
    <property type="match status" value="2"/>
</dbReference>
<sequence>MSDSDHTLLIGVDGGGTGCRAAVGTLAKGVLARAEGGRANATSDSALAIRSVLEAVHAALQTAGFSADALSGAVAHVGLAGVMTADDSTRISSALPFQRTIVTDDRPTAIAGALGDQDGYLLAVGTGTIVASSHHGTLGFVGGWGFQLSDQASGAWLGHAALRRTILCLDGLTPHSDLTRSLLARFDSDPNGMVTFAASAMPGDFGTLAPLIIEAANAGDEWGVSLMNEGADYLMQALATLGFRSGDTICLTGGVGPHYEAYLPQDALEGRVSSHGGSLDGAFQLAARLAASPPERTQ</sequence>